<accession>A0A8X6QD84</accession>
<evidence type="ECO:0000313" key="2">
    <source>
        <dbReference type="EMBL" id="GFU08269.1"/>
    </source>
</evidence>
<dbReference type="EMBL" id="BMAW01077818">
    <property type="protein sequence ID" value="GFU08269.1"/>
    <property type="molecule type" value="Genomic_DNA"/>
</dbReference>
<gene>
    <name evidence="2" type="ORF">NPIL_429261</name>
</gene>
<evidence type="ECO:0000313" key="3">
    <source>
        <dbReference type="Proteomes" id="UP000887013"/>
    </source>
</evidence>
<keyword evidence="3" id="KW-1185">Reference proteome</keyword>
<proteinExistence type="predicted"/>
<comment type="caution">
    <text evidence="2">The sequence shown here is derived from an EMBL/GenBank/DDBJ whole genome shotgun (WGS) entry which is preliminary data.</text>
</comment>
<evidence type="ECO:0000256" key="1">
    <source>
        <dbReference type="SAM" id="MobiDB-lite"/>
    </source>
</evidence>
<dbReference type="Proteomes" id="UP000887013">
    <property type="component" value="Unassembled WGS sequence"/>
</dbReference>
<reference evidence="2" key="1">
    <citation type="submission" date="2020-08" db="EMBL/GenBank/DDBJ databases">
        <title>Multicomponent nature underlies the extraordinary mechanical properties of spider dragline silk.</title>
        <authorList>
            <person name="Kono N."/>
            <person name="Nakamura H."/>
            <person name="Mori M."/>
            <person name="Yoshida Y."/>
            <person name="Ohtoshi R."/>
            <person name="Malay A.D."/>
            <person name="Moran D.A.P."/>
            <person name="Tomita M."/>
            <person name="Numata K."/>
            <person name="Arakawa K."/>
        </authorList>
    </citation>
    <scope>NUCLEOTIDE SEQUENCE</scope>
</reference>
<name>A0A8X6QD84_NEPPI</name>
<dbReference type="AlphaFoldDB" id="A0A8X6QD84"/>
<sequence>MWFAGQALDIPAAEYDIASPITWFKSWFIECPVGRRLGSQSAAAVFSLNHFAPYEMRAGEAVLLWSAAPISVTLDSGSHTATSPGRARTGPRCSRRTPPSFLW</sequence>
<organism evidence="2 3">
    <name type="scientific">Nephila pilipes</name>
    <name type="common">Giant wood spider</name>
    <name type="synonym">Nephila maculata</name>
    <dbReference type="NCBI Taxonomy" id="299642"/>
    <lineage>
        <taxon>Eukaryota</taxon>
        <taxon>Metazoa</taxon>
        <taxon>Ecdysozoa</taxon>
        <taxon>Arthropoda</taxon>
        <taxon>Chelicerata</taxon>
        <taxon>Arachnida</taxon>
        <taxon>Araneae</taxon>
        <taxon>Araneomorphae</taxon>
        <taxon>Entelegynae</taxon>
        <taxon>Araneoidea</taxon>
        <taxon>Nephilidae</taxon>
        <taxon>Nephila</taxon>
    </lineage>
</organism>
<feature type="region of interest" description="Disordered" evidence="1">
    <location>
        <begin position="75"/>
        <end position="103"/>
    </location>
</feature>
<protein>
    <submittedName>
        <fullName evidence="2">Uncharacterized protein</fullName>
    </submittedName>
</protein>